<dbReference type="Gene3D" id="3.60.15.10">
    <property type="entry name" value="Ribonuclease Z/Hydroxyacylglutathione hydrolase-like"/>
    <property type="match status" value="1"/>
</dbReference>
<feature type="domain" description="Metallo-beta-lactamase" evidence="2">
    <location>
        <begin position="35"/>
        <end position="270"/>
    </location>
</feature>
<dbReference type="InterPro" id="IPR036866">
    <property type="entry name" value="RibonucZ/Hydroxyglut_hydro"/>
</dbReference>
<dbReference type="AlphaFoldDB" id="W0RGN5"/>
<organism evidence="3 4">
    <name type="scientific">Gemmatirosa kalamazoonensis</name>
    <dbReference type="NCBI Taxonomy" id="861299"/>
    <lineage>
        <taxon>Bacteria</taxon>
        <taxon>Pseudomonadati</taxon>
        <taxon>Gemmatimonadota</taxon>
        <taxon>Gemmatimonadia</taxon>
        <taxon>Gemmatimonadales</taxon>
        <taxon>Gemmatimonadaceae</taxon>
        <taxon>Gemmatirosa</taxon>
    </lineage>
</organism>
<accession>W0RGN5</accession>
<dbReference type="Pfam" id="PF12706">
    <property type="entry name" value="Lactamase_B_2"/>
    <property type="match status" value="1"/>
</dbReference>
<dbReference type="SMART" id="SM00849">
    <property type="entry name" value="Lactamase_B"/>
    <property type="match status" value="1"/>
</dbReference>
<dbReference type="eggNOG" id="COG2220">
    <property type="taxonomic scope" value="Bacteria"/>
</dbReference>
<feature type="signal peptide" evidence="1">
    <location>
        <begin position="1"/>
        <end position="23"/>
    </location>
</feature>
<dbReference type="KEGG" id="gba:J421_1026"/>
<evidence type="ECO:0000313" key="3">
    <source>
        <dbReference type="EMBL" id="AHG88563.1"/>
    </source>
</evidence>
<sequence length="319" mass="34522">MTHRTWAARLALLAALCAAGARAAAQARVTLTYLGTAGWEISDGRIVVLVDPYLSRLRSVAPNDDTLPGDSRRFFAREDTARSDTAVIDAHVRRADFILVTHSHVDHVLDVPYIARRTGATIIGTETTRSIARAYGVPGRQILAVRGGEDYQLGALSVRVIPSLHGVLRNAPYVRPNLDGPPPTPIGSDARAPLRVADFRADGGTLAFLIRLGGREILAFGSMNYVEREVDGLRPDVALVGAMPERAAIHDYTPRLLRALGHPPLVLPTHWDAFNVPYDASQASAVARVQSFVAEVRAASPRTRVIVPTYFVPIALPPD</sequence>
<dbReference type="EMBL" id="CP007128">
    <property type="protein sequence ID" value="AHG88563.1"/>
    <property type="molecule type" value="Genomic_DNA"/>
</dbReference>
<dbReference type="InterPro" id="IPR050114">
    <property type="entry name" value="UPF0173_UPF0282_UlaG_hydrolase"/>
</dbReference>
<dbReference type="SUPFAM" id="SSF56281">
    <property type="entry name" value="Metallo-hydrolase/oxidoreductase"/>
    <property type="match status" value="1"/>
</dbReference>
<dbReference type="STRING" id="861299.J421_1026"/>
<dbReference type="CDD" id="cd06262">
    <property type="entry name" value="metallo-hydrolase-like_MBL-fold"/>
    <property type="match status" value="1"/>
</dbReference>
<dbReference type="RefSeq" id="WP_025410095.1">
    <property type="nucleotide sequence ID" value="NZ_CP007128.1"/>
</dbReference>
<keyword evidence="1" id="KW-0732">Signal</keyword>
<reference evidence="3 4" key="1">
    <citation type="journal article" date="2014" name="Genome Announc.">
        <title>Genome Sequence and Methylome of Soil Bacterium Gemmatirosa kalamazoonensis KBS708T, a Member of the Rarely Cultivated Gemmatimonadetes Phylum.</title>
        <authorList>
            <person name="Debruyn J.M."/>
            <person name="Radosevich M."/>
            <person name="Wommack K.E."/>
            <person name="Polson S.W."/>
            <person name="Hauser L.J."/>
            <person name="Fawaz M.N."/>
            <person name="Korlach J."/>
            <person name="Tsai Y.C."/>
        </authorList>
    </citation>
    <scope>NUCLEOTIDE SEQUENCE [LARGE SCALE GENOMIC DNA]</scope>
    <source>
        <strain evidence="3 4">KBS708</strain>
    </source>
</reference>
<dbReference type="InterPro" id="IPR001279">
    <property type="entry name" value="Metallo-B-lactamas"/>
</dbReference>
<dbReference type="PANTHER" id="PTHR43546">
    <property type="entry name" value="UPF0173 METAL-DEPENDENT HYDROLASE MJ1163-RELATED"/>
    <property type="match status" value="1"/>
</dbReference>
<evidence type="ECO:0000313" key="4">
    <source>
        <dbReference type="Proteomes" id="UP000019151"/>
    </source>
</evidence>
<dbReference type="PANTHER" id="PTHR43546:SF3">
    <property type="entry name" value="UPF0173 METAL-DEPENDENT HYDROLASE MJ1163"/>
    <property type="match status" value="1"/>
</dbReference>
<gene>
    <name evidence="3" type="ORF">J421_1026</name>
</gene>
<proteinExistence type="predicted"/>
<protein>
    <submittedName>
        <fullName evidence="3">Beta-lactamase domain protein</fullName>
    </submittedName>
</protein>
<dbReference type="Proteomes" id="UP000019151">
    <property type="component" value="Chromosome"/>
</dbReference>
<keyword evidence="4" id="KW-1185">Reference proteome</keyword>
<dbReference type="OrthoDB" id="9805728at2"/>
<dbReference type="InParanoid" id="W0RGN5"/>
<feature type="chain" id="PRO_5004794970" evidence="1">
    <location>
        <begin position="24"/>
        <end position="319"/>
    </location>
</feature>
<dbReference type="HOGENOM" id="CLU_070266_1_0_0"/>
<dbReference type="PATRIC" id="fig|861299.3.peg.1040"/>
<evidence type="ECO:0000256" key="1">
    <source>
        <dbReference type="SAM" id="SignalP"/>
    </source>
</evidence>
<name>W0RGN5_9BACT</name>
<evidence type="ECO:0000259" key="2">
    <source>
        <dbReference type="SMART" id="SM00849"/>
    </source>
</evidence>